<dbReference type="AlphaFoldDB" id="A0A428Z4P9"/>
<reference evidence="2 3" key="1">
    <citation type="submission" date="2018-05" db="EMBL/GenBank/DDBJ databases">
        <title>Evolution of GPA BGCs.</title>
        <authorList>
            <person name="Waglechner N."/>
            <person name="Wright G.D."/>
        </authorList>
    </citation>
    <scope>NUCLEOTIDE SEQUENCE [LARGE SCALE GENOMIC DNA]</scope>
    <source>
        <strain evidence="2 3">A82846</strain>
    </source>
</reference>
<feature type="region of interest" description="Disordered" evidence="1">
    <location>
        <begin position="39"/>
        <end position="64"/>
    </location>
</feature>
<protein>
    <submittedName>
        <fullName evidence="2">Uncharacterized protein</fullName>
    </submittedName>
</protein>
<accession>A0A428Z4P9</accession>
<dbReference type="EMBL" id="QHKI01000025">
    <property type="protein sequence ID" value="RSM81621.1"/>
    <property type="molecule type" value="Genomic_DNA"/>
</dbReference>
<sequence length="77" mass="8501">MAWPRFVSAMRYLLDCVREGLMCLGQCIGPSFDISATAPAETTRAKREAEPEPQQPAAKPLTEAEHAEWTALVKRLG</sequence>
<proteinExistence type="predicted"/>
<evidence type="ECO:0000256" key="1">
    <source>
        <dbReference type="SAM" id="MobiDB-lite"/>
    </source>
</evidence>
<evidence type="ECO:0000313" key="2">
    <source>
        <dbReference type="EMBL" id="RSM81621.1"/>
    </source>
</evidence>
<organism evidence="2 3">
    <name type="scientific">Kibdelosporangium aridum</name>
    <dbReference type="NCBI Taxonomy" id="2030"/>
    <lineage>
        <taxon>Bacteria</taxon>
        <taxon>Bacillati</taxon>
        <taxon>Actinomycetota</taxon>
        <taxon>Actinomycetes</taxon>
        <taxon>Pseudonocardiales</taxon>
        <taxon>Pseudonocardiaceae</taxon>
        <taxon>Kibdelosporangium</taxon>
    </lineage>
</organism>
<dbReference type="Proteomes" id="UP000287547">
    <property type="component" value="Unassembled WGS sequence"/>
</dbReference>
<comment type="caution">
    <text evidence="2">The sequence shown here is derived from an EMBL/GenBank/DDBJ whole genome shotgun (WGS) entry which is preliminary data.</text>
</comment>
<dbReference type="RefSeq" id="WP_037268013.1">
    <property type="nucleotide sequence ID" value="NZ_QHKI01000025.1"/>
</dbReference>
<gene>
    <name evidence="2" type="ORF">DMH04_27470</name>
</gene>
<name>A0A428Z4P9_KIBAR</name>
<dbReference type="OrthoDB" id="153541at2070"/>
<evidence type="ECO:0000313" key="3">
    <source>
        <dbReference type="Proteomes" id="UP000287547"/>
    </source>
</evidence>